<dbReference type="OrthoDB" id="5954824at2759"/>
<dbReference type="InterPro" id="IPR036388">
    <property type="entry name" value="WH-like_DNA-bd_sf"/>
</dbReference>
<dbReference type="GO" id="GO:0001228">
    <property type="term" value="F:DNA-binding transcription activator activity, RNA polymerase II-specific"/>
    <property type="evidence" value="ECO:0007669"/>
    <property type="project" value="UniProtKB-ARBA"/>
</dbReference>
<comment type="subcellular location">
    <subcellularLocation>
        <location evidence="1 6">Nucleus</location>
    </subcellularLocation>
</comment>
<dbReference type="PROSITE" id="PS50039">
    <property type="entry name" value="FORK_HEAD_3"/>
    <property type="match status" value="1"/>
</dbReference>
<feature type="DNA-binding region" description="Fork-head" evidence="6">
    <location>
        <begin position="128"/>
        <end position="211"/>
    </location>
</feature>
<dbReference type="SUPFAM" id="SSF46785">
    <property type="entry name" value="Winged helix' DNA-binding domain"/>
    <property type="match status" value="1"/>
</dbReference>
<dbReference type="Pfam" id="PF00250">
    <property type="entry name" value="Forkhead"/>
    <property type="match status" value="1"/>
</dbReference>
<dbReference type="PANTHER" id="PTHR45881">
    <property type="entry name" value="CHECKPOINT SUPPRESSOR 1-LIKE, ISOFORM A-RELATED"/>
    <property type="match status" value="1"/>
</dbReference>
<dbReference type="SMART" id="SM00339">
    <property type="entry name" value="FH"/>
    <property type="match status" value="1"/>
</dbReference>
<keyword evidence="2" id="KW-0805">Transcription regulation</keyword>
<dbReference type="InterPro" id="IPR036390">
    <property type="entry name" value="WH_DNA-bd_sf"/>
</dbReference>
<sequence length="569" mass="63151">MTDNCVDTGKLMNFQVSLNDAIDSSTSNDFQVKNLKNDMLSMENASELEKPTKLLPSPISKDSSNSINIALKRSLDDEVDSKNKKKTKLEENVEDFPLKTDYGTLEDLLQEIGLPNTKATGLYDDDTKPPYSYAAMIALSIMVSGMGQLTLSQIYQWISAHFPFYKLGDSGWQNSIRHNLSLNNAFFKAGKSSDGKGHFWRLTPGQEYKILKIQAKPSSRSKLKKIPFDTAKNSNPPELISSSTLASNDAVKEEDTLINSSSNSSESSKEKEGIQNVTQTISYQENKEFKSSISNVLATPMRYRATTYCPATTDSITNLKIQFDNGRNQNDNEQTYVNFNEQPFQCSFNTSFESPKMAPDTGSSPLIECHSKKNLSGSSNIKASLGRATGTAMETPCRNDNMDYDDNYSKLIVGNVMLSRTPLKPVTSPLSGNFSSMNNLLPNSFNLLQKQTPRWNTPSYDDLFASPFFKSPSRNHHFGGSTGSNFLYSEQVNTIHQANVYGGFDNIDNALSEGNLYTSRKYSDNDTKEFVANSPLKLNAETPLKHLEPALMGMKSKGSNTENAEDIET</sequence>
<evidence type="ECO:0000256" key="3">
    <source>
        <dbReference type="ARBA" id="ARBA00023125"/>
    </source>
</evidence>
<protein>
    <recommendedName>
        <fullName evidence="8">Fork-head domain-containing protein</fullName>
    </recommendedName>
</protein>
<dbReference type="PRINTS" id="PR00053">
    <property type="entry name" value="FORKHEAD"/>
</dbReference>
<evidence type="ECO:0000256" key="2">
    <source>
        <dbReference type="ARBA" id="ARBA00023015"/>
    </source>
</evidence>
<evidence type="ECO:0000256" key="4">
    <source>
        <dbReference type="ARBA" id="ARBA00023163"/>
    </source>
</evidence>
<dbReference type="AlphaFoldDB" id="A0A1L0B5P7"/>
<evidence type="ECO:0000256" key="6">
    <source>
        <dbReference type="PROSITE-ProRule" id="PRU00089"/>
    </source>
</evidence>
<evidence type="ECO:0000313" key="10">
    <source>
        <dbReference type="Proteomes" id="UP000183365"/>
    </source>
</evidence>
<evidence type="ECO:0000256" key="7">
    <source>
        <dbReference type="SAM" id="MobiDB-lite"/>
    </source>
</evidence>
<dbReference type="PANTHER" id="PTHR45881:SF1">
    <property type="entry name" value="FORK HEAD PROTEIN HOMOLOG 2"/>
    <property type="match status" value="1"/>
</dbReference>
<feature type="domain" description="Fork-head" evidence="8">
    <location>
        <begin position="128"/>
        <end position="211"/>
    </location>
</feature>
<dbReference type="InterPro" id="IPR030456">
    <property type="entry name" value="TF_fork_head_CS_2"/>
</dbReference>
<keyword evidence="4" id="KW-0804">Transcription</keyword>
<dbReference type="Gene3D" id="1.10.10.10">
    <property type="entry name" value="Winged helix-like DNA-binding domain superfamily/Winged helix DNA-binding domain"/>
    <property type="match status" value="1"/>
</dbReference>
<dbReference type="GO" id="GO:0005634">
    <property type="term" value="C:nucleus"/>
    <property type="evidence" value="ECO:0007669"/>
    <property type="project" value="UniProtKB-SubCell"/>
</dbReference>
<name>A0A1L0B5P7_9ASCO</name>
<proteinExistence type="predicted"/>
<gene>
    <name evidence="9" type="ORF">HGUI_02571</name>
</gene>
<dbReference type="VEuPathDB" id="FungiDB:HGUI_02571"/>
<organism evidence="9 10">
    <name type="scientific">Hanseniaspora guilliermondii</name>
    <dbReference type="NCBI Taxonomy" id="56406"/>
    <lineage>
        <taxon>Eukaryota</taxon>
        <taxon>Fungi</taxon>
        <taxon>Dikarya</taxon>
        <taxon>Ascomycota</taxon>
        <taxon>Saccharomycotina</taxon>
        <taxon>Saccharomycetes</taxon>
        <taxon>Saccharomycodales</taxon>
        <taxon>Saccharomycodaceae</taxon>
        <taxon>Hanseniaspora</taxon>
    </lineage>
</organism>
<reference evidence="10" key="1">
    <citation type="submission" date="2016-11" db="EMBL/GenBank/DDBJ databases">
        <authorList>
            <person name="Guldener U."/>
        </authorList>
    </citation>
    <scope>NUCLEOTIDE SEQUENCE [LARGE SCALE GENOMIC DNA]</scope>
</reference>
<dbReference type="EMBL" id="FQNF01000048">
    <property type="protein sequence ID" value="SGZ40371.1"/>
    <property type="molecule type" value="Genomic_DNA"/>
</dbReference>
<evidence type="ECO:0000313" key="9">
    <source>
        <dbReference type="EMBL" id="SGZ40371.1"/>
    </source>
</evidence>
<keyword evidence="3 6" id="KW-0238">DNA-binding</keyword>
<dbReference type="FunFam" id="1.10.10.10:FF:000260">
    <property type="entry name" value="Forkhead transcription factor (Sep1)"/>
    <property type="match status" value="1"/>
</dbReference>
<keyword evidence="10" id="KW-1185">Reference proteome</keyword>
<evidence type="ECO:0000256" key="1">
    <source>
        <dbReference type="ARBA" id="ARBA00004123"/>
    </source>
</evidence>
<dbReference type="GO" id="GO:0000978">
    <property type="term" value="F:RNA polymerase II cis-regulatory region sequence-specific DNA binding"/>
    <property type="evidence" value="ECO:0007669"/>
    <property type="project" value="UniProtKB-ARBA"/>
</dbReference>
<dbReference type="CDD" id="cd00059">
    <property type="entry name" value="FH_FOX"/>
    <property type="match status" value="1"/>
</dbReference>
<dbReference type="PROSITE" id="PS00658">
    <property type="entry name" value="FORK_HEAD_2"/>
    <property type="match status" value="1"/>
</dbReference>
<dbReference type="Proteomes" id="UP000183365">
    <property type="component" value="Unassembled WGS sequence"/>
</dbReference>
<keyword evidence="5 6" id="KW-0539">Nucleus</keyword>
<dbReference type="InterPro" id="IPR001766">
    <property type="entry name" value="Fork_head_dom"/>
</dbReference>
<accession>A0A1L0B5P7</accession>
<feature type="compositionally biased region" description="Polar residues" evidence="7">
    <location>
        <begin position="231"/>
        <end position="247"/>
    </location>
</feature>
<evidence type="ECO:0000259" key="8">
    <source>
        <dbReference type="PROSITE" id="PS50039"/>
    </source>
</evidence>
<evidence type="ECO:0000256" key="5">
    <source>
        <dbReference type="ARBA" id="ARBA00023242"/>
    </source>
</evidence>
<feature type="region of interest" description="Disordered" evidence="7">
    <location>
        <begin position="224"/>
        <end position="276"/>
    </location>
</feature>